<reference evidence="1 2" key="1">
    <citation type="submission" date="2024-09" db="EMBL/GenBank/DDBJ databases">
        <authorList>
            <person name="Sun Q."/>
            <person name="Mori K."/>
        </authorList>
    </citation>
    <scope>NUCLEOTIDE SEQUENCE [LARGE SCALE GENOMIC DNA]</scope>
    <source>
        <strain evidence="1 2">JCM 3028</strain>
    </source>
</reference>
<name>A0ABV5TPW9_9ACTN</name>
<dbReference type="Proteomes" id="UP001589610">
    <property type="component" value="Unassembled WGS sequence"/>
</dbReference>
<protein>
    <submittedName>
        <fullName evidence="1">Uncharacterized protein</fullName>
    </submittedName>
</protein>
<dbReference type="RefSeq" id="WP_344747124.1">
    <property type="nucleotide sequence ID" value="NZ_BAAAWW010000117.1"/>
</dbReference>
<accession>A0ABV5TPW9</accession>
<keyword evidence="2" id="KW-1185">Reference proteome</keyword>
<organism evidence="1 2">
    <name type="scientific">Streptosporangium vulgare</name>
    <dbReference type="NCBI Taxonomy" id="46190"/>
    <lineage>
        <taxon>Bacteria</taxon>
        <taxon>Bacillati</taxon>
        <taxon>Actinomycetota</taxon>
        <taxon>Actinomycetes</taxon>
        <taxon>Streptosporangiales</taxon>
        <taxon>Streptosporangiaceae</taxon>
        <taxon>Streptosporangium</taxon>
    </lineage>
</organism>
<proteinExistence type="predicted"/>
<evidence type="ECO:0000313" key="2">
    <source>
        <dbReference type="Proteomes" id="UP001589610"/>
    </source>
</evidence>
<comment type="caution">
    <text evidence="1">The sequence shown here is derived from an EMBL/GenBank/DDBJ whole genome shotgun (WGS) entry which is preliminary data.</text>
</comment>
<dbReference type="EMBL" id="JBHMBS010000031">
    <property type="protein sequence ID" value="MFB9681179.1"/>
    <property type="molecule type" value="Genomic_DNA"/>
</dbReference>
<sequence length="69" mass="7758">MSDEMLARRLREAAAKVKAGEQARAERAKLIDEAGRRDWTREAIAELAGITHQAVTKRLAKSRQQDPTE</sequence>
<gene>
    <name evidence="1" type="ORF">ACFFRH_37365</name>
</gene>
<evidence type="ECO:0000313" key="1">
    <source>
        <dbReference type="EMBL" id="MFB9681179.1"/>
    </source>
</evidence>